<keyword evidence="3" id="KW-1185">Reference proteome</keyword>
<feature type="compositionally biased region" description="Polar residues" evidence="1">
    <location>
        <begin position="10"/>
        <end position="20"/>
    </location>
</feature>
<gene>
    <name evidence="2" type="ORF">EGR_10444</name>
</gene>
<dbReference type="KEGG" id="egl:EGR_10444"/>
<dbReference type="Proteomes" id="UP000019149">
    <property type="component" value="Unassembled WGS sequence"/>
</dbReference>
<dbReference type="GeneID" id="36346159"/>
<dbReference type="CTD" id="36346159"/>
<protein>
    <submittedName>
        <fullName evidence="2">Uncharacterized protein</fullName>
    </submittedName>
</protein>
<proteinExistence type="predicted"/>
<dbReference type="EMBL" id="APAU02000220">
    <property type="protein sequence ID" value="EUB54704.1"/>
    <property type="molecule type" value="Genomic_DNA"/>
</dbReference>
<organism evidence="2 3">
    <name type="scientific">Echinococcus granulosus</name>
    <name type="common">Hydatid tapeworm</name>
    <dbReference type="NCBI Taxonomy" id="6210"/>
    <lineage>
        <taxon>Eukaryota</taxon>
        <taxon>Metazoa</taxon>
        <taxon>Spiralia</taxon>
        <taxon>Lophotrochozoa</taxon>
        <taxon>Platyhelminthes</taxon>
        <taxon>Cestoda</taxon>
        <taxon>Eucestoda</taxon>
        <taxon>Cyclophyllidea</taxon>
        <taxon>Taeniidae</taxon>
        <taxon>Echinococcus</taxon>
        <taxon>Echinococcus granulosus group</taxon>
    </lineage>
</organism>
<sequence>MFNEFPFVSASDSGTASNSCSDRDSQKVEKWKPVPTDNFLRIRLKKSVSEEKEKNTREADAYNPKVHSCVSFTYLPKQLHLTQMNYSPDHILACLQVAS</sequence>
<feature type="region of interest" description="Disordered" evidence="1">
    <location>
        <begin position="1"/>
        <end position="31"/>
    </location>
</feature>
<evidence type="ECO:0000313" key="3">
    <source>
        <dbReference type="Proteomes" id="UP000019149"/>
    </source>
</evidence>
<evidence type="ECO:0000256" key="1">
    <source>
        <dbReference type="SAM" id="MobiDB-lite"/>
    </source>
</evidence>
<dbReference type="RefSeq" id="XP_024345900.1">
    <property type="nucleotide sequence ID" value="XM_024499693.1"/>
</dbReference>
<reference evidence="2 3" key="1">
    <citation type="journal article" date="2013" name="Nat. Genet.">
        <title>The genome of the hydatid tapeworm Echinococcus granulosus.</title>
        <authorList>
            <person name="Zheng H."/>
            <person name="Zhang W."/>
            <person name="Zhang L."/>
            <person name="Zhang Z."/>
            <person name="Li J."/>
            <person name="Lu G."/>
            <person name="Zhu Y."/>
            <person name="Wang Y."/>
            <person name="Huang Y."/>
            <person name="Liu J."/>
            <person name="Kang H."/>
            <person name="Chen J."/>
            <person name="Wang L."/>
            <person name="Chen A."/>
            <person name="Yu S."/>
            <person name="Gao Z."/>
            <person name="Jin L."/>
            <person name="Gu W."/>
            <person name="Wang Z."/>
            <person name="Zhao L."/>
            <person name="Shi B."/>
            <person name="Wen H."/>
            <person name="Lin R."/>
            <person name="Jones M.K."/>
            <person name="Brejova B."/>
            <person name="Vinar T."/>
            <person name="Zhao G."/>
            <person name="McManus D.P."/>
            <person name="Chen Z."/>
            <person name="Zhou Y."/>
            <person name="Wang S."/>
        </authorList>
    </citation>
    <scope>NUCLEOTIDE SEQUENCE [LARGE SCALE GENOMIC DNA]</scope>
</reference>
<comment type="caution">
    <text evidence="2">The sequence shown here is derived from an EMBL/GenBank/DDBJ whole genome shotgun (WGS) entry which is preliminary data.</text>
</comment>
<evidence type="ECO:0000313" key="2">
    <source>
        <dbReference type="EMBL" id="EUB54704.1"/>
    </source>
</evidence>
<name>W6UMI5_ECHGR</name>
<feature type="compositionally biased region" description="Basic and acidic residues" evidence="1">
    <location>
        <begin position="21"/>
        <end position="31"/>
    </location>
</feature>
<accession>W6UMI5</accession>
<dbReference type="AlphaFoldDB" id="W6UMI5"/>